<dbReference type="AlphaFoldDB" id="A0A445MDW2"/>
<name>A0A445MDW2_ENSVE</name>
<dbReference type="Proteomes" id="UP000290560">
    <property type="component" value="Unassembled WGS sequence"/>
</dbReference>
<evidence type="ECO:0000313" key="1">
    <source>
        <dbReference type="EMBL" id="RZR72455.1"/>
    </source>
</evidence>
<protein>
    <submittedName>
        <fullName evidence="1">Uncharacterized protein</fullName>
    </submittedName>
</protein>
<sequence length="98" mass="11048">MLSSARYSMYRYVSSICQGISTVHPKALKIPPPTTPGQTDRYASVPVKTLEPPGRGQSVYRYPLRLVHIVRTGWYTLKLRALLGTAQCQEWNHADNTT</sequence>
<accession>A0A445MDW2</accession>
<dbReference type="EMBL" id="KV875689">
    <property type="protein sequence ID" value="RZR72455.1"/>
    <property type="molecule type" value="Genomic_DNA"/>
</dbReference>
<organism evidence="1">
    <name type="scientific">Ensete ventricosum</name>
    <name type="common">Abyssinian banana</name>
    <name type="synonym">Musa ensete</name>
    <dbReference type="NCBI Taxonomy" id="4639"/>
    <lineage>
        <taxon>Eukaryota</taxon>
        <taxon>Viridiplantae</taxon>
        <taxon>Streptophyta</taxon>
        <taxon>Embryophyta</taxon>
        <taxon>Tracheophyta</taxon>
        <taxon>Spermatophyta</taxon>
        <taxon>Magnoliopsida</taxon>
        <taxon>Liliopsida</taxon>
        <taxon>Zingiberales</taxon>
        <taxon>Musaceae</taxon>
        <taxon>Ensete</taxon>
    </lineage>
</organism>
<reference evidence="1" key="1">
    <citation type="journal article" date="2018" name="Data Brief">
        <title>Genome sequence data from 17 accessions of Ensete ventricosum, a staple food crop for millions in Ethiopia.</title>
        <authorList>
            <person name="Yemataw Z."/>
            <person name="Muzemil S."/>
            <person name="Ambachew D."/>
            <person name="Tripathi L."/>
            <person name="Tesfaye K."/>
            <person name="Chala A."/>
            <person name="Farbos A."/>
            <person name="O'Neill P."/>
            <person name="Moore K."/>
            <person name="Grant M."/>
            <person name="Studholme D.J."/>
        </authorList>
    </citation>
    <scope>NUCLEOTIDE SEQUENCE [LARGE SCALE GENOMIC DNA]</scope>
    <source>
        <tissue evidence="1">Leaf</tissue>
    </source>
</reference>
<gene>
    <name evidence="1" type="ORF">BHM03_00013600</name>
</gene>
<proteinExistence type="predicted"/>